<protein>
    <submittedName>
        <fullName evidence="6">TraR/DksA family transcriptional regulator</fullName>
    </submittedName>
</protein>
<dbReference type="GO" id="GO:0008270">
    <property type="term" value="F:zinc ion binding"/>
    <property type="evidence" value="ECO:0007669"/>
    <property type="project" value="UniProtKB-KW"/>
</dbReference>
<dbReference type="AlphaFoldDB" id="A0AAW9Q805"/>
<dbReference type="SUPFAM" id="SSF109635">
    <property type="entry name" value="DnaK suppressor protein DksA, alpha-hairpin domain"/>
    <property type="match status" value="1"/>
</dbReference>
<evidence type="ECO:0000256" key="1">
    <source>
        <dbReference type="ARBA" id="ARBA00022723"/>
    </source>
</evidence>
<comment type="caution">
    <text evidence="6">The sequence shown here is derived from an EMBL/GenBank/DDBJ whole genome shotgun (WGS) entry which is preliminary data.</text>
</comment>
<organism evidence="6 7">
    <name type="scientific">Aquincola agrisoli</name>
    <dbReference type="NCBI Taxonomy" id="3119538"/>
    <lineage>
        <taxon>Bacteria</taxon>
        <taxon>Pseudomonadati</taxon>
        <taxon>Pseudomonadota</taxon>
        <taxon>Betaproteobacteria</taxon>
        <taxon>Burkholderiales</taxon>
        <taxon>Sphaerotilaceae</taxon>
        <taxon>Aquincola</taxon>
    </lineage>
</organism>
<dbReference type="SUPFAM" id="SSF57716">
    <property type="entry name" value="Glucocorticoid receptor-like (DNA-binding domain)"/>
    <property type="match status" value="1"/>
</dbReference>
<evidence type="ECO:0000256" key="4">
    <source>
        <dbReference type="PROSITE-ProRule" id="PRU00510"/>
    </source>
</evidence>
<dbReference type="PROSITE" id="PS51128">
    <property type="entry name" value="ZF_DKSA_2"/>
    <property type="match status" value="1"/>
</dbReference>
<proteinExistence type="predicted"/>
<dbReference type="RefSeq" id="WP_332287666.1">
    <property type="nucleotide sequence ID" value="NZ_JAZIBG010000009.1"/>
</dbReference>
<dbReference type="Gene3D" id="1.20.120.910">
    <property type="entry name" value="DksA, coiled-coil domain"/>
    <property type="match status" value="1"/>
</dbReference>
<sequence>MDLPTQNHLTQLRDLLSYRLRALRSEIDAAGQRRMEMPDGGPRDVRDRKEDAAEAMSSGIEAAEVERDVEEMAQVEAALRRLDEGVYGDCLDCGEPIPLQRLFVQPAAERCAACQAAKERLALHDR</sequence>
<gene>
    <name evidence="6" type="ORF">V4F39_02540</name>
</gene>
<reference evidence="6 7" key="1">
    <citation type="submission" date="2024-02" db="EMBL/GenBank/DDBJ databases">
        <title>Genome sequence of Aquincola sp. MAHUQ-54.</title>
        <authorList>
            <person name="Huq M.A."/>
        </authorList>
    </citation>
    <scope>NUCLEOTIDE SEQUENCE [LARGE SCALE GENOMIC DNA]</scope>
    <source>
        <strain evidence="6 7">MAHUQ-54</strain>
    </source>
</reference>
<dbReference type="EMBL" id="JAZIBG010000009">
    <property type="protein sequence ID" value="MEF7612772.1"/>
    <property type="molecule type" value="Genomic_DNA"/>
</dbReference>
<dbReference type="InterPro" id="IPR000962">
    <property type="entry name" value="Znf_DskA_TraR"/>
</dbReference>
<feature type="domain" description="Zinc finger DksA/TraR C4-type" evidence="5">
    <location>
        <begin position="86"/>
        <end position="120"/>
    </location>
</feature>
<dbReference type="Pfam" id="PF01258">
    <property type="entry name" value="zf-dskA_traR"/>
    <property type="match status" value="1"/>
</dbReference>
<keyword evidence="3" id="KW-0862">Zinc</keyword>
<keyword evidence="7" id="KW-1185">Reference proteome</keyword>
<keyword evidence="1" id="KW-0479">Metal-binding</keyword>
<dbReference type="PANTHER" id="PTHR33823">
    <property type="entry name" value="RNA POLYMERASE-BINDING TRANSCRIPTION FACTOR DKSA-RELATED"/>
    <property type="match status" value="1"/>
</dbReference>
<accession>A0AAW9Q805</accession>
<evidence type="ECO:0000313" key="7">
    <source>
        <dbReference type="Proteomes" id="UP001336250"/>
    </source>
</evidence>
<evidence type="ECO:0000259" key="5">
    <source>
        <dbReference type="Pfam" id="PF01258"/>
    </source>
</evidence>
<dbReference type="InterPro" id="IPR037187">
    <property type="entry name" value="DnaK_N"/>
</dbReference>
<feature type="zinc finger region" description="dksA C4-type" evidence="4">
    <location>
        <begin position="90"/>
        <end position="114"/>
    </location>
</feature>
<dbReference type="Proteomes" id="UP001336250">
    <property type="component" value="Unassembled WGS sequence"/>
</dbReference>
<keyword evidence="2" id="KW-0863">Zinc-finger</keyword>
<dbReference type="PANTHER" id="PTHR33823:SF4">
    <property type="entry name" value="GENERAL STRESS PROTEIN 16O"/>
    <property type="match status" value="1"/>
</dbReference>
<evidence type="ECO:0000313" key="6">
    <source>
        <dbReference type="EMBL" id="MEF7612772.1"/>
    </source>
</evidence>
<evidence type="ECO:0000256" key="2">
    <source>
        <dbReference type="ARBA" id="ARBA00022771"/>
    </source>
</evidence>
<evidence type="ECO:0000256" key="3">
    <source>
        <dbReference type="ARBA" id="ARBA00022833"/>
    </source>
</evidence>
<name>A0AAW9Q805_9BURK</name>